<dbReference type="Proteomes" id="UP001172101">
    <property type="component" value="Unassembled WGS sequence"/>
</dbReference>
<sequence>MLRSFFSNRTLTSLRLTKEYPRRIALGDKSGLQLHAMLELTPIDIVLGIANERDLERRKGILRSPLHGILLIIKGNMSTDGSLGMKTTSGAYALQNAIASRDVFIVEKARKSGIFAKSAWDIAALPTETSGYDPEDPVTADSKPHAKNFTASLDASWNDFRVGVADNGSGPFSLGSSATRPTLMMGNR</sequence>
<evidence type="ECO:0000313" key="1">
    <source>
        <dbReference type="EMBL" id="KAK0712905.1"/>
    </source>
</evidence>
<dbReference type="AlphaFoldDB" id="A0AA40ABL9"/>
<dbReference type="GeneID" id="85328888"/>
<dbReference type="SUPFAM" id="SSF75304">
    <property type="entry name" value="Amidase signature (AS) enzymes"/>
    <property type="match status" value="1"/>
</dbReference>
<dbReference type="Gene3D" id="3.90.1300.10">
    <property type="entry name" value="Amidase signature (AS) domain"/>
    <property type="match status" value="2"/>
</dbReference>
<name>A0AA40ABL9_9PEZI</name>
<dbReference type="RefSeq" id="XP_060294228.1">
    <property type="nucleotide sequence ID" value="XM_060445618.1"/>
</dbReference>
<comment type="caution">
    <text evidence="1">The sequence shown here is derived from an EMBL/GenBank/DDBJ whole genome shotgun (WGS) entry which is preliminary data.</text>
</comment>
<proteinExistence type="predicted"/>
<evidence type="ECO:0000313" key="2">
    <source>
        <dbReference type="Proteomes" id="UP001172101"/>
    </source>
</evidence>
<organism evidence="1 2">
    <name type="scientific">Lasiosphaeria miniovina</name>
    <dbReference type="NCBI Taxonomy" id="1954250"/>
    <lineage>
        <taxon>Eukaryota</taxon>
        <taxon>Fungi</taxon>
        <taxon>Dikarya</taxon>
        <taxon>Ascomycota</taxon>
        <taxon>Pezizomycotina</taxon>
        <taxon>Sordariomycetes</taxon>
        <taxon>Sordariomycetidae</taxon>
        <taxon>Sordariales</taxon>
        <taxon>Lasiosphaeriaceae</taxon>
        <taxon>Lasiosphaeria</taxon>
    </lineage>
</organism>
<dbReference type="PANTHER" id="PTHR42678:SF34">
    <property type="entry name" value="OS04G0183300 PROTEIN"/>
    <property type="match status" value="1"/>
</dbReference>
<dbReference type="PANTHER" id="PTHR42678">
    <property type="entry name" value="AMIDASE"/>
    <property type="match status" value="1"/>
</dbReference>
<protein>
    <submittedName>
        <fullName evidence="1">Uncharacterized protein</fullName>
    </submittedName>
</protein>
<accession>A0AA40ABL9</accession>
<keyword evidence="2" id="KW-1185">Reference proteome</keyword>
<dbReference type="InterPro" id="IPR036928">
    <property type="entry name" value="AS_sf"/>
</dbReference>
<gene>
    <name evidence="1" type="ORF">B0T26DRAFT_753083</name>
</gene>
<reference evidence="1" key="1">
    <citation type="submission" date="2023-06" db="EMBL/GenBank/DDBJ databases">
        <title>Genome-scale phylogeny and comparative genomics of the fungal order Sordariales.</title>
        <authorList>
            <consortium name="Lawrence Berkeley National Laboratory"/>
            <person name="Hensen N."/>
            <person name="Bonometti L."/>
            <person name="Westerberg I."/>
            <person name="Brannstrom I.O."/>
            <person name="Guillou S."/>
            <person name="Cros-Aarteil S."/>
            <person name="Calhoun S."/>
            <person name="Haridas S."/>
            <person name="Kuo A."/>
            <person name="Mondo S."/>
            <person name="Pangilinan J."/>
            <person name="Riley R."/>
            <person name="LaButti K."/>
            <person name="Andreopoulos B."/>
            <person name="Lipzen A."/>
            <person name="Chen C."/>
            <person name="Yanf M."/>
            <person name="Daum C."/>
            <person name="Ng V."/>
            <person name="Clum A."/>
            <person name="Steindorff A."/>
            <person name="Ohm R."/>
            <person name="Martin F."/>
            <person name="Silar P."/>
            <person name="Natvig D."/>
            <person name="Lalanne C."/>
            <person name="Gautier V."/>
            <person name="Ament-velasquez S.L."/>
            <person name="Kruys A."/>
            <person name="Hutchinson M.I."/>
            <person name="Powell A.J."/>
            <person name="Barry K."/>
            <person name="Miller A.N."/>
            <person name="Grigoriev I.V."/>
            <person name="Debuchy R."/>
            <person name="Gladieux P."/>
            <person name="Thoren M.H."/>
            <person name="Johannesson H."/>
        </authorList>
    </citation>
    <scope>NUCLEOTIDE SEQUENCE</scope>
    <source>
        <strain evidence="1">SMH2392-1A</strain>
    </source>
</reference>
<dbReference type="EMBL" id="JAUIRO010000005">
    <property type="protein sequence ID" value="KAK0712905.1"/>
    <property type="molecule type" value="Genomic_DNA"/>
</dbReference>